<evidence type="ECO:0000313" key="1">
    <source>
        <dbReference type="EMBL" id="KJH51546.1"/>
    </source>
</evidence>
<reference evidence="2" key="2">
    <citation type="journal article" date="2016" name="Sci. Rep.">
        <title>Dictyocaulus viviparus genome, variome and transcriptome elucidate lungworm biology and support future intervention.</title>
        <authorList>
            <person name="McNulty S.N."/>
            <person name="Strube C."/>
            <person name="Rosa B.A."/>
            <person name="Martin J.C."/>
            <person name="Tyagi R."/>
            <person name="Choi Y.J."/>
            <person name="Wang Q."/>
            <person name="Hallsworth Pepin K."/>
            <person name="Zhang X."/>
            <person name="Ozersky P."/>
            <person name="Wilson R.K."/>
            <person name="Sternberg P.W."/>
            <person name="Gasser R.B."/>
            <person name="Mitreva M."/>
        </authorList>
    </citation>
    <scope>NUCLEOTIDE SEQUENCE [LARGE SCALE GENOMIC DNA]</scope>
    <source>
        <strain evidence="2">HannoverDv2000</strain>
    </source>
</reference>
<proteinExistence type="predicted"/>
<dbReference type="Proteomes" id="UP000053766">
    <property type="component" value="Unassembled WGS sequence"/>
</dbReference>
<gene>
    <name evidence="1" type="ORF">DICVIV_02283</name>
</gene>
<accession>A0A0D8YAD1</accession>
<sequence length="100" mass="11525">MLLNLLIVDEERLATNRTRENVEGKFRSLAPTVSLEINERFPAYCNDLWSTKITSNSAVIIEEQMSSYCSIELIFLLTRLGFLPQRMLNNMDENGVQEII</sequence>
<dbReference type="EMBL" id="KN716181">
    <property type="protein sequence ID" value="KJH51546.1"/>
    <property type="molecule type" value="Genomic_DNA"/>
</dbReference>
<dbReference type="AlphaFoldDB" id="A0A0D8YAD1"/>
<reference evidence="1 2" key="1">
    <citation type="submission" date="2013-11" db="EMBL/GenBank/DDBJ databases">
        <title>Draft genome of the bovine lungworm Dictyocaulus viviparus.</title>
        <authorList>
            <person name="Mitreva M."/>
        </authorList>
    </citation>
    <scope>NUCLEOTIDE SEQUENCE [LARGE SCALE GENOMIC DNA]</scope>
    <source>
        <strain evidence="1 2">HannoverDv2000</strain>
    </source>
</reference>
<organism evidence="1 2">
    <name type="scientific">Dictyocaulus viviparus</name>
    <name type="common">Bovine lungworm</name>
    <dbReference type="NCBI Taxonomy" id="29172"/>
    <lineage>
        <taxon>Eukaryota</taxon>
        <taxon>Metazoa</taxon>
        <taxon>Ecdysozoa</taxon>
        <taxon>Nematoda</taxon>
        <taxon>Chromadorea</taxon>
        <taxon>Rhabditida</taxon>
        <taxon>Rhabditina</taxon>
        <taxon>Rhabditomorpha</taxon>
        <taxon>Strongyloidea</taxon>
        <taxon>Metastrongylidae</taxon>
        <taxon>Dictyocaulus</taxon>
    </lineage>
</organism>
<protein>
    <submittedName>
        <fullName evidence="1">Uncharacterized protein</fullName>
    </submittedName>
</protein>
<evidence type="ECO:0000313" key="2">
    <source>
        <dbReference type="Proteomes" id="UP000053766"/>
    </source>
</evidence>
<name>A0A0D8YAD1_DICVI</name>
<keyword evidence="2" id="KW-1185">Reference proteome</keyword>